<name>A0A918E0A7_9ACTN</name>
<feature type="region of interest" description="Disordered" evidence="3">
    <location>
        <begin position="1"/>
        <end position="21"/>
    </location>
</feature>
<gene>
    <name evidence="5" type="primary">parB1</name>
    <name evidence="5" type="ORF">GCM10012280_61050</name>
</gene>
<organism evidence="5 6">
    <name type="scientific">Wenjunlia tyrosinilytica</name>
    <dbReference type="NCBI Taxonomy" id="1544741"/>
    <lineage>
        <taxon>Bacteria</taxon>
        <taxon>Bacillati</taxon>
        <taxon>Actinomycetota</taxon>
        <taxon>Actinomycetes</taxon>
        <taxon>Kitasatosporales</taxon>
        <taxon>Streptomycetaceae</taxon>
        <taxon>Wenjunlia</taxon>
    </lineage>
</organism>
<evidence type="ECO:0000256" key="2">
    <source>
        <dbReference type="ARBA" id="ARBA00022829"/>
    </source>
</evidence>
<dbReference type="InterPro" id="IPR041468">
    <property type="entry name" value="HTH_ParB/Spo0J"/>
</dbReference>
<dbReference type="InterPro" id="IPR003115">
    <property type="entry name" value="ParB_N"/>
</dbReference>
<dbReference type="GO" id="GO:0007059">
    <property type="term" value="P:chromosome segregation"/>
    <property type="evidence" value="ECO:0007669"/>
    <property type="project" value="UniProtKB-KW"/>
</dbReference>
<evidence type="ECO:0000256" key="3">
    <source>
        <dbReference type="SAM" id="MobiDB-lite"/>
    </source>
</evidence>
<dbReference type="SUPFAM" id="SSF110849">
    <property type="entry name" value="ParB/Sulfiredoxin"/>
    <property type="match status" value="1"/>
</dbReference>
<dbReference type="PANTHER" id="PTHR33375">
    <property type="entry name" value="CHROMOSOME-PARTITIONING PROTEIN PARB-RELATED"/>
    <property type="match status" value="1"/>
</dbReference>
<protein>
    <submittedName>
        <fullName evidence="5">Plasmid partitioning protein</fullName>
    </submittedName>
</protein>
<feature type="region of interest" description="Disordered" evidence="3">
    <location>
        <begin position="214"/>
        <end position="256"/>
    </location>
</feature>
<reference evidence="5" key="1">
    <citation type="journal article" date="2014" name="Int. J. Syst. Evol. Microbiol.">
        <title>Complete genome sequence of Corynebacterium casei LMG S-19264T (=DSM 44701T), isolated from a smear-ripened cheese.</title>
        <authorList>
            <consortium name="US DOE Joint Genome Institute (JGI-PGF)"/>
            <person name="Walter F."/>
            <person name="Albersmeier A."/>
            <person name="Kalinowski J."/>
            <person name="Ruckert C."/>
        </authorList>
    </citation>
    <scope>NUCLEOTIDE SEQUENCE</scope>
    <source>
        <strain evidence="5">CGMCC 4.7201</strain>
    </source>
</reference>
<keyword evidence="6" id="KW-1185">Reference proteome</keyword>
<feature type="domain" description="ParB-like N-terminal" evidence="4">
    <location>
        <begin position="44"/>
        <end position="150"/>
    </location>
</feature>
<keyword evidence="2" id="KW-0159">Chromosome partition</keyword>
<dbReference type="Gene3D" id="3.90.1530.30">
    <property type="match status" value="1"/>
</dbReference>
<sequence>MSKADLLGASSSFDNASRRSARRRMIDAATGVPSATPVDLQHAVSAAIDEVAHNPDNPRTSLGDVRETAASLSERGQIQPITVMTCAAYLRANPGRHGEIDPAAQYIAIDGNRRLAAAREAGLPTVKIYVSDDLAATSGEVLESALVANIHRQDLTPLEEAQALQSLLDVHGTQTKVAQRLGKSQGWVSQRLSLLSLAPELQEDLKAGRRTVEHLRGLGRKDSGSQRKEADARASRDGQADGAGEDAAKERGIDKGVTVVGTAHSSTLPEQRDVERAPLAGAPGHTAARPPRTAVLDNDLAALATCLRAAYTPEELAELIRLLTAADD</sequence>
<evidence type="ECO:0000256" key="1">
    <source>
        <dbReference type="ARBA" id="ARBA00006295"/>
    </source>
</evidence>
<dbReference type="GO" id="GO:0045881">
    <property type="term" value="P:positive regulation of sporulation resulting in formation of a cellular spore"/>
    <property type="evidence" value="ECO:0007669"/>
    <property type="project" value="TreeGrafter"/>
</dbReference>
<dbReference type="InterPro" id="IPR004437">
    <property type="entry name" value="ParB/RepB/Spo0J"/>
</dbReference>
<feature type="compositionally biased region" description="Basic and acidic residues" evidence="3">
    <location>
        <begin position="214"/>
        <end position="239"/>
    </location>
</feature>
<accession>A0A918E0A7</accession>
<dbReference type="InterPro" id="IPR050336">
    <property type="entry name" value="Chromosome_partition/occlusion"/>
</dbReference>
<comment type="caution">
    <text evidence="5">The sequence shown here is derived from an EMBL/GenBank/DDBJ whole genome shotgun (WGS) entry which is preliminary data.</text>
</comment>
<dbReference type="SMART" id="SM00470">
    <property type="entry name" value="ParB"/>
    <property type="match status" value="1"/>
</dbReference>
<evidence type="ECO:0000259" key="4">
    <source>
        <dbReference type="SMART" id="SM00470"/>
    </source>
</evidence>
<evidence type="ECO:0000313" key="6">
    <source>
        <dbReference type="Proteomes" id="UP000641932"/>
    </source>
</evidence>
<dbReference type="FunFam" id="1.10.10.2830:FF:000001">
    <property type="entry name" value="Chromosome partitioning protein ParB"/>
    <property type="match status" value="1"/>
</dbReference>
<comment type="similarity">
    <text evidence="1">Belongs to the ParB family.</text>
</comment>
<dbReference type="Proteomes" id="UP000641932">
    <property type="component" value="Unassembled WGS sequence"/>
</dbReference>
<dbReference type="AlphaFoldDB" id="A0A918E0A7"/>
<dbReference type="Gene3D" id="1.10.10.2830">
    <property type="match status" value="1"/>
</dbReference>
<dbReference type="PANTHER" id="PTHR33375:SF1">
    <property type="entry name" value="CHROMOSOME-PARTITIONING PROTEIN PARB-RELATED"/>
    <property type="match status" value="1"/>
</dbReference>
<dbReference type="GO" id="GO:0003677">
    <property type="term" value="F:DNA binding"/>
    <property type="evidence" value="ECO:0007669"/>
    <property type="project" value="InterPro"/>
</dbReference>
<dbReference type="InterPro" id="IPR036086">
    <property type="entry name" value="ParB/Sulfiredoxin_sf"/>
</dbReference>
<dbReference type="Pfam" id="PF02195">
    <property type="entry name" value="ParB_N"/>
    <property type="match status" value="1"/>
</dbReference>
<reference evidence="5" key="2">
    <citation type="submission" date="2020-09" db="EMBL/GenBank/DDBJ databases">
        <authorList>
            <person name="Sun Q."/>
            <person name="Zhou Y."/>
        </authorList>
    </citation>
    <scope>NUCLEOTIDE SEQUENCE</scope>
    <source>
        <strain evidence="5">CGMCC 4.7201</strain>
    </source>
</reference>
<dbReference type="RefSeq" id="WP_189135070.1">
    <property type="nucleotide sequence ID" value="NZ_BMMS01000036.1"/>
</dbReference>
<proteinExistence type="inferred from homology"/>
<dbReference type="GO" id="GO:0005694">
    <property type="term" value="C:chromosome"/>
    <property type="evidence" value="ECO:0007669"/>
    <property type="project" value="TreeGrafter"/>
</dbReference>
<dbReference type="EMBL" id="BMMS01000036">
    <property type="protein sequence ID" value="GGO97985.1"/>
    <property type="molecule type" value="Genomic_DNA"/>
</dbReference>
<evidence type="ECO:0000313" key="5">
    <source>
        <dbReference type="EMBL" id="GGO97985.1"/>
    </source>
</evidence>
<dbReference type="NCBIfam" id="TIGR00180">
    <property type="entry name" value="parB_part"/>
    <property type="match status" value="1"/>
</dbReference>
<dbReference type="SUPFAM" id="SSF109709">
    <property type="entry name" value="KorB DNA-binding domain-like"/>
    <property type="match status" value="1"/>
</dbReference>
<dbReference type="Pfam" id="PF17762">
    <property type="entry name" value="HTH_ParB"/>
    <property type="match status" value="1"/>
</dbReference>